<dbReference type="GO" id="GO:0051539">
    <property type="term" value="F:4 iron, 4 sulfur cluster binding"/>
    <property type="evidence" value="ECO:0007669"/>
    <property type="project" value="UniProtKB-KW"/>
</dbReference>
<keyword evidence="3" id="KW-0949">S-adenosyl-L-methionine</keyword>
<dbReference type="KEGG" id="ehn:H9Q80_11465"/>
<keyword evidence="7 8" id="KW-0411">Iron-sulfur</keyword>
<feature type="domain" description="Radical SAM core" evidence="9">
    <location>
        <begin position="92"/>
        <end position="308"/>
    </location>
</feature>
<dbReference type="Pfam" id="PF04055">
    <property type="entry name" value="Radical_SAM"/>
    <property type="match status" value="1"/>
</dbReference>
<feature type="binding site" evidence="8">
    <location>
        <position position="106"/>
    </location>
    <ligand>
        <name>[4Fe-4S] cluster</name>
        <dbReference type="ChEBI" id="CHEBI:49883"/>
        <note>4Fe-4S-S-AdoMet</note>
    </ligand>
</feature>
<dbReference type="InterPro" id="IPR007197">
    <property type="entry name" value="rSAM"/>
</dbReference>
<keyword evidence="5" id="KW-0663">Pyridoxal phosphate</keyword>
<evidence type="ECO:0000256" key="5">
    <source>
        <dbReference type="ARBA" id="ARBA00022898"/>
    </source>
</evidence>
<name>A0A7G9GJB5_9FIRM</name>
<keyword evidence="2 8" id="KW-0004">4Fe-4S</keyword>
<feature type="binding site" evidence="8">
    <location>
        <position position="110"/>
    </location>
    <ligand>
        <name>[4Fe-4S] cluster</name>
        <dbReference type="ChEBI" id="CHEBI:49883"/>
        <note>4Fe-4S-S-AdoMet</note>
    </ligand>
</feature>
<evidence type="ECO:0000256" key="3">
    <source>
        <dbReference type="ARBA" id="ARBA00022691"/>
    </source>
</evidence>
<evidence type="ECO:0000256" key="8">
    <source>
        <dbReference type="PIRSR" id="PIRSR004911-1"/>
    </source>
</evidence>
<sequence>MLWQNELHHNITTIEELSKYYHFTEDEKNKLNRLLEQFPMSITRYYLSLINKDDPHDPIARIAVPSLQEFHLEGSFDTSGEKENTKVVGLQHKYAQTALILSTNQCASYCRHCFRRRLVGLSGDEIMKRFDAIENYVAEHKEINNILISGGDSLCQDNHMIKRYLDTFSKMEHLDFIRFGTRIPVVFPQRIINDPELVTMFREYNNIKPIYIVTHFNHPREITKESTLAVKLLRDAGIIVKNQTVLLKGVNDDADTLAQLLQGLTRIGVVPYYIFQCRPVCGVKTQFQIPLALGYDIVEKAKAQQNGQGKCLKYIMSHQSGKIEITGKIDDTHLMMKYHQSKDPSQYGITYIKELPVDETWLKEDHL</sequence>
<dbReference type="Proteomes" id="UP000515856">
    <property type="component" value="Chromosome"/>
</dbReference>
<evidence type="ECO:0000256" key="1">
    <source>
        <dbReference type="ARBA" id="ARBA00001933"/>
    </source>
</evidence>
<dbReference type="SFLD" id="SFLDS00029">
    <property type="entry name" value="Radical_SAM"/>
    <property type="match status" value="1"/>
</dbReference>
<evidence type="ECO:0000256" key="4">
    <source>
        <dbReference type="ARBA" id="ARBA00022723"/>
    </source>
</evidence>
<dbReference type="PROSITE" id="PS51918">
    <property type="entry name" value="RADICAL_SAM"/>
    <property type="match status" value="1"/>
</dbReference>
<proteinExistence type="predicted"/>
<evidence type="ECO:0000256" key="7">
    <source>
        <dbReference type="ARBA" id="ARBA00023014"/>
    </source>
</evidence>
<dbReference type="InterPro" id="IPR003739">
    <property type="entry name" value="Lys_aminomutase/Glu_NH3_mut"/>
</dbReference>
<dbReference type="GO" id="GO:0046872">
    <property type="term" value="F:metal ion binding"/>
    <property type="evidence" value="ECO:0007669"/>
    <property type="project" value="UniProtKB-KW"/>
</dbReference>
<dbReference type="PIRSF" id="PIRSF004911">
    <property type="entry name" value="DUF160"/>
    <property type="match status" value="1"/>
</dbReference>
<comment type="cofactor">
    <cofactor evidence="1">
        <name>pyridoxal 5'-phosphate</name>
        <dbReference type="ChEBI" id="CHEBI:597326"/>
    </cofactor>
</comment>
<organism evidence="10 11">
    <name type="scientific">[Eubacterium] hominis</name>
    <dbReference type="NCBI Taxonomy" id="2764325"/>
    <lineage>
        <taxon>Bacteria</taxon>
        <taxon>Bacillati</taxon>
        <taxon>Bacillota</taxon>
        <taxon>Erysipelotrichia</taxon>
        <taxon>Erysipelotrichales</taxon>
        <taxon>Erysipelotrichaceae</taxon>
        <taxon>Amedibacillus</taxon>
    </lineage>
</organism>
<dbReference type="SFLD" id="SFLDG01070">
    <property type="entry name" value="PLP-dependent"/>
    <property type="match status" value="1"/>
</dbReference>
<feature type="binding site" evidence="8">
    <location>
        <position position="113"/>
    </location>
    <ligand>
        <name>[4Fe-4S] cluster</name>
        <dbReference type="ChEBI" id="CHEBI:49883"/>
        <note>4Fe-4S-S-AdoMet</note>
    </ligand>
</feature>
<dbReference type="EMBL" id="CP060636">
    <property type="protein sequence ID" value="QNM10897.1"/>
    <property type="molecule type" value="Genomic_DNA"/>
</dbReference>
<dbReference type="AlphaFoldDB" id="A0A7G9GJB5"/>
<evidence type="ECO:0000259" key="9">
    <source>
        <dbReference type="PROSITE" id="PS51918"/>
    </source>
</evidence>
<dbReference type="InterPro" id="IPR013785">
    <property type="entry name" value="Aldolase_TIM"/>
</dbReference>
<evidence type="ECO:0000313" key="10">
    <source>
        <dbReference type="EMBL" id="QNM10897.1"/>
    </source>
</evidence>
<dbReference type="Gene3D" id="3.20.20.70">
    <property type="entry name" value="Aldolase class I"/>
    <property type="match status" value="1"/>
</dbReference>
<dbReference type="PANTHER" id="PTHR30538:SF0">
    <property type="entry name" value="L-LYSINE 2,3-AMINOMUTASE AQ_1632-RELATED"/>
    <property type="match status" value="1"/>
</dbReference>
<dbReference type="GO" id="GO:0003824">
    <property type="term" value="F:catalytic activity"/>
    <property type="evidence" value="ECO:0007669"/>
    <property type="project" value="InterPro"/>
</dbReference>
<dbReference type="RefSeq" id="WP_117453352.1">
    <property type="nucleotide sequence ID" value="NZ_CP060636.1"/>
</dbReference>
<dbReference type="PANTHER" id="PTHR30538">
    <property type="entry name" value="LYSINE 2,3-AMINOMUTASE-RELATED"/>
    <property type="match status" value="1"/>
</dbReference>
<reference evidence="10 11" key="1">
    <citation type="submission" date="2020-08" db="EMBL/GenBank/DDBJ databases">
        <authorList>
            <person name="Liu C."/>
            <person name="Sun Q."/>
        </authorList>
    </citation>
    <scope>NUCLEOTIDE SEQUENCE [LARGE SCALE GENOMIC DNA]</scope>
    <source>
        <strain evidence="10 11">NSJ-61</strain>
    </source>
</reference>
<dbReference type="SUPFAM" id="SSF102114">
    <property type="entry name" value="Radical SAM enzymes"/>
    <property type="match status" value="1"/>
</dbReference>
<evidence type="ECO:0000256" key="2">
    <source>
        <dbReference type="ARBA" id="ARBA00022485"/>
    </source>
</evidence>
<keyword evidence="4 8" id="KW-0479">Metal-binding</keyword>
<evidence type="ECO:0000313" key="11">
    <source>
        <dbReference type="Proteomes" id="UP000515856"/>
    </source>
</evidence>
<dbReference type="InterPro" id="IPR058240">
    <property type="entry name" value="rSAM_sf"/>
</dbReference>
<dbReference type="CDD" id="cd01335">
    <property type="entry name" value="Radical_SAM"/>
    <property type="match status" value="1"/>
</dbReference>
<keyword evidence="6" id="KW-0408">Iron</keyword>
<keyword evidence="11" id="KW-1185">Reference proteome</keyword>
<dbReference type="NCBIfam" id="TIGR00238">
    <property type="entry name" value="KamA family radical SAM protein"/>
    <property type="match status" value="1"/>
</dbReference>
<accession>A0A7G9GJB5</accession>
<protein>
    <submittedName>
        <fullName evidence="10">KamA family radical SAM protein</fullName>
    </submittedName>
</protein>
<evidence type="ECO:0000256" key="6">
    <source>
        <dbReference type="ARBA" id="ARBA00023004"/>
    </source>
</evidence>
<gene>
    <name evidence="10" type="ORF">H9Q80_11465</name>
</gene>